<evidence type="ECO:0000256" key="2">
    <source>
        <dbReference type="ARBA" id="ARBA00012438"/>
    </source>
</evidence>
<dbReference type="NCBIfam" id="TIGR00277">
    <property type="entry name" value="HDIG"/>
    <property type="match status" value="1"/>
</dbReference>
<dbReference type="CDD" id="cd00082">
    <property type="entry name" value="HisKA"/>
    <property type="match status" value="1"/>
</dbReference>
<accession>A0A7V0I9U6</accession>
<keyword evidence="3" id="KW-0175">Coiled coil</keyword>
<reference evidence="5" key="1">
    <citation type="journal article" date="2020" name="mSystems">
        <title>Genome- and Community-Level Interaction Insights into Carbon Utilization and Element Cycling Functions of Hydrothermarchaeota in Hydrothermal Sediment.</title>
        <authorList>
            <person name="Zhou Z."/>
            <person name="Liu Y."/>
            <person name="Xu W."/>
            <person name="Pan J."/>
            <person name="Luo Z.H."/>
            <person name="Li M."/>
        </authorList>
    </citation>
    <scope>NUCLEOTIDE SEQUENCE [LARGE SCALE GENOMIC DNA]</scope>
    <source>
        <strain evidence="5">HyVt-113</strain>
    </source>
</reference>
<dbReference type="InterPro" id="IPR013976">
    <property type="entry name" value="HDOD"/>
</dbReference>
<dbReference type="InterPro" id="IPR029016">
    <property type="entry name" value="GAF-like_dom_sf"/>
</dbReference>
<dbReference type="AlphaFoldDB" id="A0A7V0I9U6"/>
<dbReference type="Gene3D" id="3.30.450.40">
    <property type="match status" value="1"/>
</dbReference>
<comment type="catalytic activity">
    <reaction evidence="1">
        <text>ATP + protein L-histidine = ADP + protein N-phospho-L-histidine.</text>
        <dbReference type="EC" id="2.7.13.3"/>
    </reaction>
</comment>
<sequence>MEKSIISETSFPSFPAVVTELLQYITKEGASAKGAEDIIKKDPALTAEILRLANAPLYGKGRINNIRHAVAFLGLKTLKYLAITVAVTGVFSKMEILANQTGFDFIDFWSHSLRIAAISQQIAQQISYQDTEEAFIAGLLHDLGRLILVRNYPQKYTKVIESVVKEEVKSFESVEKEIIGITHSEIGAKLLEYWNLPSAYIDVARFHHQPFIELKTTLTQIVHLAHNLQALYLLPPSNRPFATEMILREVQTYWELDQESLNEILKTAECQVKAIAQHLGISFEKTETKMKMPFSQQAEILAKLLVFQNIWSDLKDFSLKGIFSQVSKALALAFGIRNMLYFLFDEKNSILKEVVIEVRKTPIIIKKGDLVWEAIRQKRIVSFSELKNKGFLTIDSITNHFPKGFIILPLWSGEEVLGAILLDISLDKKVASLLNFVAEEIATKIKIHFLSKEREFLLEERERFKDAYKNSLKKLIELEKRLAAIETAGALSHKLNQSLTIIRAKIELLLQKISDKKAEPIIKEELESILKEGEKMSEFVKKILELKEYKTKPYLNGVEILDIT</sequence>
<feature type="domain" description="HDOD" evidence="4">
    <location>
        <begin position="11"/>
        <end position="210"/>
    </location>
</feature>
<dbReference type="InterPro" id="IPR052340">
    <property type="entry name" value="RNase_Y/CdgJ"/>
</dbReference>
<dbReference type="Gene3D" id="1.10.287.130">
    <property type="match status" value="1"/>
</dbReference>
<name>A0A7V0I9U6_DESA2</name>
<dbReference type="Pfam" id="PF08668">
    <property type="entry name" value="HDOD"/>
    <property type="match status" value="1"/>
</dbReference>
<proteinExistence type="predicted"/>
<dbReference type="Gene3D" id="1.10.3210.10">
    <property type="entry name" value="Hypothetical protein af1432"/>
    <property type="match status" value="1"/>
</dbReference>
<dbReference type="InterPro" id="IPR006675">
    <property type="entry name" value="HDIG_dom"/>
</dbReference>
<dbReference type="GO" id="GO:0000155">
    <property type="term" value="F:phosphorelay sensor kinase activity"/>
    <property type="evidence" value="ECO:0007669"/>
    <property type="project" value="InterPro"/>
</dbReference>
<evidence type="ECO:0000259" key="4">
    <source>
        <dbReference type="PROSITE" id="PS51833"/>
    </source>
</evidence>
<dbReference type="SUPFAM" id="SSF47384">
    <property type="entry name" value="Homodimeric domain of signal transducing histidine kinase"/>
    <property type="match status" value="1"/>
</dbReference>
<dbReference type="PANTHER" id="PTHR33525">
    <property type="match status" value="1"/>
</dbReference>
<dbReference type="InterPro" id="IPR003607">
    <property type="entry name" value="HD/PDEase_dom"/>
</dbReference>
<gene>
    <name evidence="5" type="ORF">ENF30_00970</name>
</gene>
<dbReference type="InterPro" id="IPR003661">
    <property type="entry name" value="HisK_dim/P_dom"/>
</dbReference>
<comment type="caution">
    <text evidence="5">The sequence shown here is derived from an EMBL/GenBank/DDBJ whole genome shotgun (WGS) entry which is preliminary data.</text>
</comment>
<dbReference type="CDD" id="cd00077">
    <property type="entry name" value="HDc"/>
    <property type="match status" value="1"/>
</dbReference>
<dbReference type="SMART" id="SM00471">
    <property type="entry name" value="HDc"/>
    <property type="match status" value="1"/>
</dbReference>
<protein>
    <recommendedName>
        <fullName evidence="2">histidine kinase</fullName>
        <ecNumber evidence="2">2.7.13.3</ecNumber>
    </recommendedName>
</protein>
<dbReference type="PANTHER" id="PTHR33525:SF3">
    <property type="entry name" value="RIBONUCLEASE Y"/>
    <property type="match status" value="1"/>
</dbReference>
<evidence type="ECO:0000256" key="1">
    <source>
        <dbReference type="ARBA" id="ARBA00000085"/>
    </source>
</evidence>
<evidence type="ECO:0000256" key="3">
    <source>
        <dbReference type="SAM" id="Coils"/>
    </source>
</evidence>
<dbReference type="InterPro" id="IPR036097">
    <property type="entry name" value="HisK_dim/P_sf"/>
</dbReference>
<dbReference type="SUPFAM" id="SSF55781">
    <property type="entry name" value="GAF domain-like"/>
    <property type="match status" value="1"/>
</dbReference>
<evidence type="ECO:0000313" key="5">
    <source>
        <dbReference type="EMBL" id="HDD35350.1"/>
    </source>
</evidence>
<dbReference type="Proteomes" id="UP000885706">
    <property type="component" value="Unassembled WGS sequence"/>
</dbReference>
<dbReference type="EC" id="2.7.13.3" evidence="2"/>
<dbReference type="PROSITE" id="PS51833">
    <property type="entry name" value="HDOD"/>
    <property type="match status" value="1"/>
</dbReference>
<feature type="coiled-coil region" evidence="3">
    <location>
        <begin position="447"/>
        <end position="488"/>
    </location>
</feature>
<organism evidence="5">
    <name type="scientific">Desulfofervidus auxilii</name>
    <dbReference type="NCBI Taxonomy" id="1621989"/>
    <lineage>
        <taxon>Bacteria</taxon>
        <taxon>Pseudomonadati</taxon>
        <taxon>Thermodesulfobacteriota</taxon>
        <taxon>Candidatus Desulfofervidia</taxon>
        <taxon>Candidatus Desulfofervidales</taxon>
        <taxon>Candidatus Desulfofervidaceae</taxon>
        <taxon>Candidatus Desulfofervidus</taxon>
    </lineage>
</organism>
<dbReference type="SUPFAM" id="SSF109604">
    <property type="entry name" value="HD-domain/PDEase-like"/>
    <property type="match status" value="1"/>
</dbReference>
<dbReference type="EMBL" id="DQWQ01000047">
    <property type="protein sequence ID" value="HDD35350.1"/>
    <property type="molecule type" value="Genomic_DNA"/>
</dbReference>